<keyword evidence="2 4" id="KW-0479">Metal-binding</keyword>
<dbReference type="InterPro" id="IPR020550">
    <property type="entry name" value="Inositol_monophosphatase_CS"/>
</dbReference>
<dbReference type="PROSITE" id="PS00630">
    <property type="entry name" value="IMP_2"/>
    <property type="match status" value="1"/>
</dbReference>
<name>A0A1B1AEV5_9PROT</name>
<gene>
    <name evidence="6" type="ORF">ATE48_03635</name>
</gene>
<dbReference type="GO" id="GO:0046854">
    <property type="term" value="P:phosphatidylinositol phosphate biosynthetic process"/>
    <property type="evidence" value="ECO:0007669"/>
    <property type="project" value="InterPro"/>
</dbReference>
<dbReference type="SUPFAM" id="SSF56655">
    <property type="entry name" value="Carbohydrate phosphatase"/>
    <property type="match status" value="1"/>
</dbReference>
<evidence type="ECO:0000256" key="3">
    <source>
        <dbReference type="ARBA" id="ARBA00022842"/>
    </source>
</evidence>
<dbReference type="Pfam" id="PF00459">
    <property type="entry name" value="Inositol_P"/>
    <property type="match status" value="1"/>
</dbReference>
<evidence type="ECO:0000313" key="7">
    <source>
        <dbReference type="Proteomes" id="UP000092498"/>
    </source>
</evidence>
<dbReference type="Gene3D" id="3.40.190.80">
    <property type="match status" value="1"/>
</dbReference>
<dbReference type="Proteomes" id="UP000092498">
    <property type="component" value="Chromosome"/>
</dbReference>
<dbReference type="PANTHER" id="PTHR20854">
    <property type="entry name" value="INOSITOL MONOPHOSPHATASE"/>
    <property type="match status" value="1"/>
</dbReference>
<dbReference type="PRINTS" id="PR00377">
    <property type="entry name" value="IMPHPHTASES"/>
</dbReference>
<dbReference type="GO" id="GO:0007165">
    <property type="term" value="P:signal transduction"/>
    <property type="evidence" value="ECO:0007669"/>
    <property type="project" value="TreeGrafter"/>
</dbReference>
<protein>
    <recommendedName>
        <fullName evidence="8">3'(2'),5'-bisphosphate nucleotidase CysQ</fullName>
    </recommendedName>
</protein>
<dbReference type="AlphaFoldDB" id="A0A1B1AEV5"/>
<dbReference type="PANTHER" id="PTHR20854:SF4">
    <property type="entry name" value="INOSITOL-1-MONOPHOSPHATASE-RELATED"/>
    <property type="match status" value="1"/>
</dbReference>
<feature type="binding site" evidence="4">
    <location>
        <position position="89"/>
    </location>
    <ligand>
        <name>Mg(2+)</name>
        <dbReference type="ChEBI" id="CHEBI:18420"/>
        <label>1</label>
        <note>catalytic</note>
    </ligand>
</feature>
<keyword evidence="3 4" id="KW-0460">Magnesium</keyword>
<comment type="similarity">
    <text evidence="1">Belongs to the inositol monophosphatase superfamily.</text>
</comment>
<feature type="binding site" evidence="4">
    <location>
        <position position="70"/>
    </location>
    <ligand>
        <name>Mg(2+)</name>
        <dbReference type="ChEBI" id="CHEBI:18420"/>
        <label>1</label>
        <note>catalytic</note>
    </ligand>
</feature>
<feature type="binding site" evidence="4">
    <location>
        <position position="91"/>
    </location>
    <ligand>
        <name>Mg(2+)</name>
        <dbReference type="ChEBI" id="CHEBI:18420"/>
        <label>1</label>
        <note>catalytic</note>
    </ligand>
</feature>
<dbReference type="EMBL" id="CP013244">
    <property type="protein sequence ID" value="ANP45077.1"/>
    <property type="molecule type" value="Genomic_DNA"/>
</dbReference>
<feature type="coiled-coil region" evidence="5">
    <location>
        <begin position="3"/>
        <end position="30"/>
    </location>
</feature>
<evidence type="ECO:0000256" key="2">
    <source>
        <dbReference type="ARBA" id="ARBA00022723"/>
    </source>
</evidence>
<dbReference type="GO" id="GO:0046872">
    <property type="term" value="F:metal ion binding"/>
    <property type="evidence" value="ECO:0007669"/>
    <property type="project" value="UniProtKB-KW"/>
</dbReference>
<accession>A0A1B1AEV5</accession>
<dbReference type="STRING" id="1759059.ATE48_03635"/>
<keyword evidence="5" id="KW-0175">Coiled coil</keyword>
<feature type="binding site" evidence="4">
    <location>
        <position position="210"/>
    </location>
    <ligand>
        <name>Mg(2+)</name>
        <dbReference type="ChEBI" id="CHEBI:18420"/>
        <label>1</label>
        <note>catalytic</note>
    </ligand>
</feature>
<dbReference type="GO" id="GO:0008934">
    <property type="term" value="F:inositol monophosphate 1-phosphatase activity"/>
    <property type="evidence" value="ECO:0007669"/>
    <property type="project" value="TreeGrafter"/>
</dbReference>
<dbReference type="Gene3D" id="3.30.540.10">
    <property type="entry name" value="Fructose-1,6-Bisphosphatase, subunit A, domain 1"/>
    <property type="match status" value="1"/>
</dbReference>
<evidence type="ECO:0000256" key="1">
    <source>
        <dbReference type="ARBA" id="ARBA00009759"/>
    </source>
</evidence>
<reference evidence="6 7" key="1">
    <citation type="submission" date="2015-11" db="EMBL/GenBank/DDBJ databases">
        <title>Whole-Genome Sequence of Candidatus Oderbacter manganicum from the National Park Lower Oder Valley, Germany.</title>
        <authorList>
            <person name="Braun B."/>
            <person name="Liere K."/>
            <person name="Szewzyk U."/>
        </authorList>
    </citation>
    <scope>NUCLEOTIDE SEQUENCE [LARGE SCALE GENOMIC DNA]</scope>
    <source>
        <strain evidence="6 7">OTSz_A_272</strain>
    </source>
</reference>
<evidence type="ECO:0000313" key="6">
    <source>
        <dbReference type="EMBL" id="ANP45077.1"/>
    </source>
</evidence>
<organism evidence="6 7">
    <name type="scientific">Candidatus Viadribacter manganicus</name>
    <dbReference type="NCBI Taxonomy" id="1759059"/>
    <lineage>
        <taxon>Bacteria</taxon>
        <taxon>Pseudomonadati</taxon>
        <taxon>Pseudomonadota</taxon>
        <taxon>Alphaproteobacteria</taxon>
        <taxon>Hyphomonadales</taxon>
        <taxon>Hyphomonadaceae</taxon>
        <taxon>Candidatus Viadribacter</taxon>
    </lineage>
</organism>
<dbReference type="InterPro" id="IPR000760">
    <property type="entry name" value="Inositol_monophosphatase-like"/>
</dbReference>
<dbReference type="OrthoDB" id="9785695at2"/>
<proteinExistence type="inferred from homology"/>
<evidence type="ECO:0008006" key="8">
    <source>
        <dbReference type="Google" id="ProtNLM"/>
    </source>
</evidence>
<dbReference type="KEGG" id="cbot:ATE48_03635"/>
<dbReference type="GO" id="GO:0006020">
    <property type="term" value="P:inositol metabolic process"/>
    <property type="evidence" value="ECO:0007669"/>
    <property type="project" value="TreeGrafter"/>
</dbReference>
<feature type="binding site" evidence="4">
    <location>
        <position position="92"/>
    </location>
    <ligand>
        <name>Mg(2+)</name>
        <dbReference type="ChEBI" id="CHEBI:18420"/>
        <label>1</label>
        <note>catalytic</note>
    </ligand>
</feature>
<keyword evidence="7" id="KW-1185">Reference proteome</keyword>
<evidence type="ECO:0000256" key="4">
    <source>
        <dbReference type="PIRSR" id="PIRSR600760-2"/>
    </source>
</evidence>
<dbReference type="RefSeq" id="WP_066767908.1">
    <property type="nucleotide sequence ID" value="NZ_CP013244.1"/>
</dbReference>
<comment type="cofactor">
    <cofactor evidence="4">
        <name>Mg(2+)</name>
        <dbReference type="ChEBI" id="CHEBI:18420"/>
    </cofactor>
</comment>
<dbReference type="CDD" id="cd01638">
    <property type="entry name" value="CysQ"/>
    <property type="match status" value="1"/>
</dbReference>
<sequence>MTLQSAASELELLETNVREAGALARELSQKPLEIQSKGELGPVTNVDKTIDAMLELRLLSKRPDYGWLSEETPDKPEQRINKERTFMLDPIDGTAALIAKVPQWTISVGILEGNRPYAGVIYNPMTDEMFTGVIGHGAWLNGRPMKVSETARLEGARMIAQKSRFAEKRWAALWPKMDTIERQSIAYRMGLVAAGMGDATLLFGWKHEWDVAGGAAIIEAAGGQVTDFWGDPLRFNNENPRVPGVVAAGAGLHPLLIERTKTLPDPREQATG</sequence>
<dbReference type="InParanoid" id="A0A1B1AEV5"/>
<evidence type="ECO:0000256" key="5">
    <source>
        <dbReference type="SAM" id="Coils"/>
    </source>
</evidence>